<reference evidence="2" key="1">
    <citation type="submission" date="2022-08" db="UniProtKB">
        <authorList>
            <consortium name="EnsemblMetazoa"/>
        </authorList>
    </citation>
    <scope>IDENTIFICATION</scope>
</reference>
<dbReference type="Proteomes" id="UP000075882">
    <property type="component" value="Unassembled WGS sequence"/>
</dbReference>
<keyword evidence="1" id="KW-0175">Coiled coil</keyword>
<evidence type="ECO:0000256" key="1">
    <source>
        <dbReference type="SAM" id="Coils"/>
    </source>
</evidence>
<dbReference type="AlphaFoldDB" id="A0A8W7PLL9"/>
<accession>A0A8W7PLL9</accession>
<evidence type="ECO:0000313" key="2">
    <source>
        <dbReference type="EnsemblMetazoa" id="ACOM033595-PA.1"/>
    </source>
</evidence>
<name>A0A8W7PLL9_ANOCL</name>
<feature type="coiled-coil region" evidence="1">
    <location>
        <begin position="5"/>
        <end position="39"/>
    </location>
</feature>
<proteinExistence type="predicted"/>
<protein>
    <submittedName>
        <fullName evidence="2">Uncharacterized protein</fullName>
    </submittedName>
</protein>
<dbReference type="EnsemblMetazoa" id="ACOM033595-RA">
    <property type="protein sequence ID" value="ACOM033595-PA.1"/>
    <property type="gene ID" value="ACOM033595"/>
</dbReference>
<organism evidence="2">
    <name type="scientific">Anopheles coluzzii</name>
    <name type="common">African malaria mosquito</name>
    <dbReference type="NCBI Taxonomy" id="1518534"/>
    <lineage>
        <taxon>Eukaryota</taxon>
        <taxon>Metazoa</taxon>
        <taxon>Ecdysozoa</taxon>
        <taxon>Arthropoda</taxon>
        <taxon>Hexapoda</taxon>
        <taxon>Insecta</taxon>
        <taxon>Pterygota</taxon>
        <taxon>Neoptera</taxon>
        <taxon>Endopterygota</taxon>
        <taxon>Diptera</taxon>
        <taxon>Nematocera</taxon>
        <taxon>Culicoidea</taxon>
        <taxon>Culicidae</taxon>
        <taxon>Anophelinae</taxon>
        <taxon>Anopheles</taxon>
    </lineage>
</organism>
<sequence>MSNFIDTVLKKLNGIELTIQEVRQEQKAQRVKLESLEAAVQLMQSSLKKHGGMLQIFKESTTTAEGFLGQIRATIFAEPLTSTGTVPEGFCVEAMSTGEQVVEFEQKLADNEYFKHVVDWLRYQAANTRRAFSAPAFKRV</sequence>